<dbReference type="AlphaFoldDB" id="A0A8C0FV67"/>
<evidence type="ECO:0000313" key="1">
    <source>
        <dbReference type="Ensembl" id="ENSBOBP00000023883.1"/>
    </source>
</evidence>
<evidence type="ECO:0000313" key="2">
    <source>
        <dbReference type="Proteomes" id="UP000694567"/>
    </source>
</evidence>
<sequence length="51" mass="5810">MKHKIFFSANLTGFISSPESVLHLELNKDRDVERIHKSGINSLDIETVEGR</sequence>
<protein>
    <submittedName>
        <fullName evidence="1">Uncharacterized protein</fullName>
    </submittedName>
</protein>
<accession>A0A8C0FV67</accession>
<proteinExistence type="predicted"/>
<dbReference type="Ensembl" id="ENSBOBT00000024405.1">
    <property type="protein sequence ID" value="ENSBOBP00000023883.1"/>
    <property type="gene ID" value="ENSBOBG00000014254.1"/>
</dbReference>
<name>A0A8C0FV67_BUBBB</name>
<organism evidence="1 2">
    <name type="scientific">Bubo bubo</name>
    <name type="common">Eurasian eagle-owl</name>
    <name type="synonym">Strix bubo</name>
    <dbReference type="NCBI Taxonomy" id="30461"/>
    <lineage>
        <taxon>Eukaryota</taxon>
        <taxon>Metazoa</taxon>
        <taxon>Chordata</taxon>
        <taxon>Craniata</taxon>
        <taxon>Vertebrata</taxon>
        <taxon>Euteleostomi</taxon>
        <taxon>Archelosauria</taxon>
        <taxon>Archosauria</taxon>
        <taxon>Dinosauria</taxon>
        <taxon>Saurischia</taxon>
        <taxon>Theropoda</taxon>
        <taxon>Coelurosauria</taxon>
        <taxon>Aves</taxon>
        <taxon>Neognathae</taxon>
        <taxon>Neoaves</taxon>
        <taxon>Telluraves</taxon>
        <taxon>Strigiformes</taxon>
        <taxon>Strigidae</taxon>
        <taxon>Bubo</taxon>
    </lineage>
</organism>
<keyword evidence="2" id="KW-1185">Reference proteome</keyword>
<dbReference type="Proteomes" id="UP000694567">
    <property type="component" value="Unplaced"/>
</dbReference>
<reference evidence="1" key="1">
    <citation type="submission" date="2025-08" db="UniProtKB">
        <authorList>
            <consortium name="Ensembl"/>
        </authorList>
    </citation>
    <scope>IDENTIFICATION</scope>
</reference>
<reference evidence="1" key="2">
    <citation type="submission" date="2025-09" db="UniProtKB">
        <authorList>
            <consortium name="Ensembl"/>
        </authorList>
    </citation>
    <scope>IDENTIFICATION</scope>
</reference>